<dbReference type="EMBL" id="WOAD01000013">
    <property type="protein sequence ID" value="MUI36625.1"/>
    <property type="molecule type" value="Genomic_DNA"/>
</dbReference>
<name>A0A071KZ88_PSEAI</name>
<protein>
    <submittedName>
        <fullName evidence="2">DUF748 domain-containing protein</fullName>
    </submittedName>
</protein>
<dbReference type="PANTHER" id="PTHR30441:SF4">
    <property type="entry name" value="PROTEIN ASMA"/>
    <property type="match status" value="1"/>
</dbReference>
<dbReference type="Proteomes" id="UP000284767">
    <property type="component" value="Unassembled WGS sequence"/>
</dbReference>
<evidence type="ECO:0000313" key="1">
    <source>
        <dbReference type="EMBL" id="ALI59240.1"/>
    </source>
</evidence>
<proteinExistence type="predicted"/>
<dbReference type="GO" id="GO:0090313">
    <property type="term" value="P:regulation of protein targeting to membrane"/>
    <property type="evidence" value="ECO:0007669"/>
    <property type="project" value="TreeGrafter"/>
</dbReference>
<dbReference type="RefSeq" id="WP_003090572.1">
    <property type="nucleotide sequence ID" value="NZ_AP014622.1"/>
</dbReference>
<dbReference type="Proteomes" id="UP001297540">
    <property type="component" value="Chromosome"/>
</dbReference>
<accession>A0A1S1C126</accession>
<reference evidence="3 5" key="3">
    <citation type="submission" date="2019-01" db="EMBL/GenBank/DDBJ databases">
        <title>The Pseudomonas aeruginosa pan-genome provides new insights on its population structure, horizontal gene transfer and pathogenicity.</title>
        <authorList>
            <person name="Freschi L."/>
            <person name="Vincent A.T."/>
            <person name="Jeukens J."/>
            <person name="Emond-Rheault J.-G."/>
            <person name="Kukavica-Ibrulj I."/>
            <person name="Dupont M.-J."/>
            <person name="Charette S.J."/>
            <person name="Boyle B."/>
            <person name="Levesque R.C."/>
        </authorList>
    </citation>
    <scope>NUCLEOTIDE SEQUENCE [LARGE SCALE GENOMIC DNA]</scope>
    <source>
        <strain evidence="3 5">PA-W36</strain>
    </source>
</reference>
<reference evidence="4" key="6">
    <citation type="submission" date="2023-10" db="EMBL/GenBank/DDBJ databases">
        <title>Pathogen: clinical or host-associated sample.</title>
        <authorList>
            <person name="Hergert J."/>
            <person name="Casey R."/>
            <person name="Wagner J."/>
            <person name="Young E.L."/>
            <person name="Oakeson K.F."/>
        </authorList>
    </citation>
    <scope>NUCLEOTIDE SEQUENCE</scope>
    <source>
        <strain evidence="4">2021CK-01020</strain>
    </source>
</reference>
<dbReference type="PANTHER" id="PTHR30441">
    <property type="entry name" value="DUF748 DOMAIN-CONTAINING PROTEIN"/>
    <property type="match status" value="1"/>
</dbReference>
<dbReference type="InterPro" id="IPR008023">
    <property type="entry name" value="DUF748"/>
</dbReference>
<dbReference type="EMBL" id="KT454971">
    <property type="protein sequence ID" value="ALI59240.1"/>
    <property type="molecule type" value="Genomic_DNA"/>
</dbReference>
<reference evidence="3 5" key="2">
    <citation type="submission" date="2017-08" db="EMBL/GenBank/DDBJ databases">
        <authorList>
            <person name="Feschi L."/>
            <person name="Jeukens J."/>
            <person name="Emond-Rheault J.-G."/>
            <person name="Kukavica-Ibrulj I."/>
            <person name="Boyle B."/>
            <person name="Levesque R.C."/>
        </authorList>
    </citation>
    <scope>NUCLEOTIDE SEQUENCE [LARGE SCALE GENOMIC DNA]</scope>
    <source>
        <strain evidence="3 5">PA-W36</strain>
    </source>
</reference>
<reference evidence="2 6" key="4">
    <citation type="submission" date="2019-11" db="EMBL/GenBank/DDBJ databases">
        <title>Genomes of ocular Pseudomonas aeruginosa isolates.</title>
        <authorList>
            <person name="Khan M."/>
            <person name="Rice S.A."/>
            <person name="Willcox M.D.P."/>
            <person name="Stapleton F."/>
        </authorList>
    </citation>
    <scope>NUCLEOTIDE SEQUENCE [LARGE SCALE GENOMIC DNA]</scope>
    <source>
        <strain evidence="2 6">PA221</strain>
    </source>
</reference>
<gene>
    <name evidence="1" type="ORF">CCBH4851_00540</name>
    <name evidence="2" type="ORF">GNQ48_16585</name>
    <name evidence="3" type="ORF">IPC1295_00625</name>
    <name evidence="4" type="ORF">L4V69_16065</name>
</gene>
<dbReference type="GO" id="GO:0005886">
    <property type="term" value="C:plasma membrane"/>
    <property type="evidence" value="ECO:0007669"/>
    <property type="project" value="TreeGrafter"/>
</dbReference>
<dbReference type="PATRIC" id="fig|287.1479.peg.787"/>
<dbReference type="AlphaFoldDB" id="A0A071KZ88"/>
<evidence type="ECO:0000313" key="4">
    <source>
        <dbReference type="EMBL" id="WOS80602.1"/>
    </source>
</evidence>
<reference evidence="4" key="5">
    <citation type="submission" date="2023-06" db="EMBL/GenBank/DDBJ databases">
        <authorList>
            <consortium name="Clinical and Environmental Microbiology Branch: Whole genome sequencing antimicrobial resistance pathogens in the healthcare setting"/>
        </authorList>
    </citation>
    <scope>NUCLEOTIDE SEQUENCE</scope>
    <source>
        <strain evidence="4">2021CK-01020</strain>
    </source>
</reference>
<dbReference type="Proteomes" id="UP000433532">
    <property type="component" value="Unassembled WGS sequence"/>
</dbReference>
<evidence type="ECO:0000313" key="2">
    <source>
        <dbReference type="EMBL" id="MUI36625.1"/>
    </source>
</evidence>
<dbReference type="OMA" id="WHSLWYD"/>
<evidence type="ECO:0000313" key="3">
    <source>
        <dbReference type="EMBL" id="RPM23044.1"/>
    </source>
</evidence>
<dbReference type="KEGG" id="paeb:NCGM1900_3788"/>
<sequence>MKKRYAIPLGSLAALLLLLLALHLALPYLVRDYLNGKLADMGDYRGHIADVDLALWRGAYRIDGLSIVKDNGKVPVPFLDAPSIDLSVSWQALWDDHAVVARVVFERPQLNFVDAGGDRDASQTGAGTDWREQLDKLLPITLNEVRVVDGTLRFRNFTSKPPVNLHASALNASIYNLTNVADARGERPARLEGTARILGQAPLEVAAHFDPLSDFEDFDLRLRVTRVELKRLNDFASAYGKFDFNAGTGDLVLEAQAKRGQLDGYIKPLLRDVDVFNWRQDVEDGDKNLFRSVWEALVGGGETVLKNQRKDQFATRVSLSGNIHQRDVSAFQAFLGILRNAFVEAFNARFERSPATRDDDG</sequence>
<evidence type="ECO:0000313" key="5">
    <source>
        <dbReference type="Proteomes" id="UP000284767"/>
    </source>
</evidence>
<dbReference type="InterPro" id="IPR052894">
    <property type="entry name" value="AsmA-related"/>
</dbReference>
<evidence type="ECO:0000313" key="6">
    <source>
        <dbReference type="Proteomes" id="UP000433532"/>
    </source>
</evidence>
<organism evidence="1">
    <name type="scientific">Pseudomonas aeruginosa</name>
    <dbReference type="NCBI Taxonomy" id="287"/>
    <lineage>
        <taxon>Bacteria</taxon>
        <taxon>Pseudomonadati</taxon>
        <taxon>Pseudomonadota</taxon>
        <taxon>Gammaproteobacteria</taxon>
        <taxon>Pseudomonadales</taxon>
        <taxon>Pseudomonadaceae</taxon>
        <taxon>Pseudomonas</taxon>
    </lineage>
</organism>
<dbReference type="EMBL" id="NSNE01000001">
    <property type="protein sequence ID" value="RPM23044.1"/>
    <property type="molecule type" value="Genomic_DNA"/>
</dbReference>
<accession>A0A071KZ88</accession>
<dbReference type="Pfam" id="PF05359">
    <property type="entry name" value="DUF748"/>
    <property type="match status" value="2"/>
</dbReference>
<reference evidence="1" key="1">
    <citation type="submission" date="2015-08" db="EMBL/GenBank/DDBJ databases">
        <title>Pseudomonas aeruginosa strain CCBH4851 chromosome region.</title>
        <authorList>
            <person name="Silveira M.C."/>
            <person name="Carvalho-Assef A.P.D."/>
            <person name="Albano R.M."/>
        </authorList>
    </citation>
    <scope>NUCLEOTIDE SEQUENCE</scope>
    <source>
        <strain evidence="1">CCBH4851</strain>
    </source>
</reference>
<dbReference type="EMBL" id="CP136986">
    <property type="protein sequence ID" value="WOS80602.1"/>
    <property type="molecule type" value="Genomic_DNA"/>
</dbReference>